<evidence type="ECO:0000256" key="8">
    <source>
        <dbReference type="ARBA" id="ARBA00056639"/>
    </source>
</evidence>
<dbReference type="PANTHER" id="PTHR43323">
    <property type="entry name" value="3-HYDROXY-3-METHYLGLUTARYL COENZYME A SYNTHASE"/>
    <property type="match status" value="1"/>
</dbReference>
<evidence type="ECO:0000256" key="2">
    <source>
        <dbReference type="ARBA" id="ARBA00007061"/>
    </source>
</evidence>
<comment type="function">
    <text evidence="11">Catalyzes the condensation of acetyl-CoA with acetoacetyl-CoA to form HMG-CoA.</text>
</comment>
<feature type="active site" description="Proton donor/acceptor" evidence="9">
    <location>
        <position position="260"/>
    </location>
</feature>
<dbReference type="GO" id="GO:0010142">
    <property type="term" value="P:farnesyl diphosphate biosynthetic process, mevalonate pathway"/>
    <property type="evidence" value="ECO:0007669"/>
    <property type="project" value="InterPro"/>
</dbReference>
<dbReference type="Pfam" id="PF01154">
    <property type="entry name" value="HMG_CoA_synt_N"/>
    <property type="match status" value="1"/>
</dbReference>
<feature type="binding site" evidence="10">
    <location>
        <position position="269"/>
    </location>
    <ligand>
        <name>CoA</name>
        <dbReference type="ChEBI" id="CHEBI:57287"/>
    </ligand>
</feature>
<dbReference type="EnsemblMetazoa" id="AFUN011540-RA">
    <property type="protein sequence ID" value="AFUN011540-PA"/>
    <property type="gene ID" value="AFUN011540"/>
</dbReference>
<accession>A0A182RZ09</accession>
<dbReference type="EC" id="2.3.3.10" evidence="3 11"/>
<name>A0A182RZ09_ANOFN</name>
<dbReference type="VEuPathDB" id="VectorBase:AFUN011540"/>
<keyword evidence="6 11" id="KW-0756">Sterol biosynthesis</keyword>
<dbReference type="InterPro" id="IPR016039">
    <property type="entry name" value="Thiolase-like"/>
</dbReference>
<dbReference type="VEuPathDB" id="VectorBase:AFUN2_014292"/>
<keyword evidence="11" id="KW-1207">Sterol metabolism</keyword>
<evidence type="ECO:0000256" key="3">
    <source>
        <dbReference type="ARBA" id="ARBA00012978"/>
    </source>
</evidence>
<dbReference type="InterPro" id="IPR010122">
    <property type="entry name" value="HMG_CoA_synthase_euk"/>
</dbReference>
<feature type="binding site" evidence="10">
    <location>
        <position position="219"/>
    </location>
    <ligand>
        <name>CoA</name>
        <dbReference type="ChEBI" id="CHEBI:57287"/>
    </ligand>
</feature>
<dbReference type="FunFam" id="3.40.47.10:FF:000008">
    <property type="entry name" value="3-hydroxy-3-methylglutaryl coenzyme A synthase"/>
    <property type="match status" value="1"/>
</dbReference>
<evidence type="ECO:0000256" key="5">
    <source>
        <dbReference type="ARBA" id="ARBA00022955"/>
    </source>
</evidence>
<evidence type="ECO:0000256" key="6">
    <source>
        <dbReference type="ARBA" id="ARBA00023011"/>
    </source>
</evidence>
<dbReference type="GO" id="GO:0004421">
    <property type="term" value="F:hydroxymethylglutaryl-CoA synthase activity"/>
    <property type="evidence" value="ECO:0007669"/>
    <property type="project" value="UniProtKB-EC"/>
</dbReference>
<evidence type="ECO:0000256" key="11">
    <source>
        <dbReference type="RuleBase" id="RU364071"/>
    </source>
</evidence>
<comment type="similarity">
    <text evidence="2 11">Belongs to the thiolase-like superfamily. HMG-CoA synthase family.</text>
</comment>
<evidence type="ECO:0000256" key="4">
    <source>
        <dbReference type="ARBA" id="ARBA00022679"/>
    </source>
</evidence>
<dbReference type="InterPro" id="IPR013528">
    <property type="entry name" value="HMG_CoA_synth_N"/>
</dbReference>
<evidence type="ECO:0000256" key="10">
    <source>
        <dbReference type="PIRSR" id="PIRSR610122-2"/>
    </source>
</evidence>
<sequence>MNMSGTGQGQWPADVGIVGLQIVFPSQFVDQTELEAFDGVSAGKYTIGLGQQRMGFCSDREDINSLCLTAVRKLLDEHKIPLSRIGRLEVGTETIVDKSKSVKSVLMQLFEPEGVTDLEGIDTTNACYGGTAALLNAINWIESSSWDGRLALVVCGDIAVYAQGSARPTGGAGAVAMLIGPNAPLRFERGMRATYMKHAYDFYKPDLSSEYPVVDGKLSIQCYLSALDACYQLYRKKFAQRHPDIVTPVTLDTFDAFIFHSPYCKLVQKSLARIGLNDFVLAPPDQRPKLFPGFDQFANVRLEDTYFDRDVEKAFMAHYASVFTAKTKRSLHLASLVGNMYTPSVYSCLVSLLIGSDVDELLGKRVGVFSYGSGLASSMYSIAVTTDRDRLADFKRQLNYVQPLLDRRTKVDPAEFTKLMEVREKNNHAAPYEPSGSIDVLFPGTYYLKAVDSMHRRTYERVPPEQPSS</sequence>
<comment type="catalytic activity">
    <reaction evidence="7">
        <text>acetoacetyl-CoA + acetyl-CoA + H2O = (3S)-3-hydroxy-3-methylglutaryl-CoA + CoA + H(+)</text>
        <dbReference type="Rhea" id="RHEA:10188"/>
        <dbReference type="ChEBI" id="CHEBI:15377"/>
        <dbReference type="ChEBI" id="CHEBI:15378"/>
        <dbReference type="ChEBI" id="CHEBI:43074"/>
        <dbReference type="ChEBI" id="CHEBI:57286"/>
        <dbReference type="ChEBI" id="CHEBI:57287"/>
        <dbReference type="ChEBI" id="CHEBI:57288"/>
        <dbReference type="EC" id="2.3.3.10"/>
    </reaction>
    <physiologicalReaction direction="left-to-right" evidence="7">
        <dbReference type="Rhea" id="RHEA:10189"/>
    </physiologicalReaction>
</comment>
<comment type="pathway">
    <text evidence="1 11">Metabolic intermediate biosynthesis; (R)-mevalonate biosynthesis; (R)-mevalonate from acetyl-CoA: step 2/3.</text>
</comment>
<dbReference type="GO" id="GO:0006084">
    <property type="term" value="P:acetyl-CoA metabolic process"/>
    <property type="evidence" value="ECO:0007669"/>
    <property type="project" value="InterPro"/>
</dbReference>
<dbReference type="PANTHER" id="PTHR43323:SF2">
    <property type="entry name" value="HYDROXYMETHYLGLUTARYL-COA SYNTHASE"/>
    <property type="match status" value="1"/>
</dbReference>
<dbReference type="InterPro" id="IPR013746">
    <property type="entry name" value="HMG_CoA_synt_C_dom"/>
</dbReference>
<feature type="domain" description="Hydroxymethylglutaryl-coenzyme A synthase C-terminal" evidence="13">
    <location>
        <begin position="186"/>
        <end position="461"/>
    </location>
</feature>
<evidence type="ECO:0000256" key="9">
    <source>
        <dbReference type="PIRSR" id="PIRSR610122-1"/>
    </source>
</evidence>
<evidence type="ECO:0000256" key="1">
    <source>
        <dbReference type="ARBA" id="ARBA00005218"/>
    </source>
</evidence>
<dbReference type="Gene3D" id="3.40.47.10">
    <property type="match status" value="1"/>
</dbReference>
<proteinExistence type="inferred from homology"/>
<reference evidence="14" key="1">
    <citation type="submission" date="2020-05" db="UniProtKB">
        <authorList>
            <consortium name="EnsemblMetazoa"/>
        </authorList>
    </citation>
    <scope>IDENTIFICATION</scope>
    <source>
        <strain evidence="14">FUMOZ</strain>
    </source>
</reference>
<evidence type="ECO:0000259" key="13">
    <source>
        <dbReference type="Pfam" id="PF08540"/>
    </source>
</evidence>
<keyword evidence="11" id="KW-0443">Lipid metabolism</keyword>
<organism evidence="14">
    <name type="scientific">Anopheles funestus</name>
    <name type="common">African malaria mosquito</name>
    <dbReference type="NCBI Taxonomy" id="62324"/>
    <lineage>
        <taxon>Eukaryota</taxon>
        <taxon>Metazoa</taxon>
        <taxon>Ecdysozoa</taxon>
        <taxon>Arthropoda</taxon>
        <taxon>Hexapoda</taxon>
        <taxon>Insecta</taxon>
        <taxon>Pterygota</taxon>
        <taxon>Neoptera</taxon>
        <taxon>Endopterygota</taxon>
        <taxon>Diptera</taxon>
        <taxon>Nematocera</taxon>
        <taxon>Culicoidea</taxon>
        <taxon>Culicidae</taxon>
        <taxon>Anophelinae</taxon>
        <taxon>Anopheles</taxon>
    </lineage>
</organism>
<comment type="function">
    <text evidence="8">This enzyme condenses acetyl-CoA with acetoacetyl-CoA to form HMG-CoA, which is the substrate for HMG-CoA reductase.</text>
</comment>
<dbReference type="GO" id="GO:0016126">
    <property type="term" value="P:sterol biosynthetic process"/>
    <property type="evidence" value="ECO:0007669"/>
    <property type="project" value="UniProtKB-KW"/>
</dbReference>
<evidence type="ECO:0000313" key="14">
    <source>
        <dbReference type="EnsemblMetazoa" id="AFUN011540-PA"/>
    </source>
</evidence>
<dbReference type="AlphaFoldDB" id="A0A182RZ09"/>
<dbReference type="NCBIfam" id="TIGR01833">
    <property type="entry name" value="HMG-CoA-S_euk"/>
    <property type="match status" value="1"/>
</dbReference>
<feature type="domain" description="Hydroxymethylglutaryl-coenzyme A synthase N-terminal" evidence="12">
    <location>
        <begin position="11"/>
        <end position="184"/>
    </location>
</feature>
<feature type="active site" description="Proton donor/acceptor" evidence="9">
    <location>
        <position position="93"/>
    </location>
</feature>
<protein>
    <recommendedName>
        <fullName evidence="3 11">Hydroxymethylglutaryl-CoA synthase</fullName>
        <shortName evidence="11">HMG-CoA synthase</shortName>
        <ecNumber evidence="3 11">2.3.3.10</ecNumber>
    </recommendedName>
    <alternativeName>
        <fullName evidence="11">3-hydroxy-3-methylglutaryl coenzyme A synthase</fullName>
    </alternativeName>
</protein>
<keyword evidence="5 11" id="KW-0752">Steroid biosynthesis</keyword>
<dbReference type="Pfam" id="PF08540">
    <property type="entry name" value="HMG_CoA_synt_C"/>
    <property type="match status" value="1"/>
</dbReference>
<evidence type="ECO:0000256" key="7">
    <source>
        <dbReference type="ARBA" id="ARBA00049887"/>
    </source>
</evidence>
<keyword evidence="11" id="KW-0753">Steroid metabolism</keyword>
<feature type="binding site" evidence="10">
    <location>
        <position position="265"/>
    </location>
    <ligand>
        <name>CoA</name>
        <dbReference type="ChEBI" id="CHEBI:57287"/>
    </ligand>
</feature>
<evidence type="ECO:0000259" key="12">
    <source>
        <dbReference type="Pfam" id="PF01154"/>
    </source>
</evidence>
<feature type="active site" description="Acyl-thioester intermediate" evidence="9">
    <location>
        <position position="127"/>
    </location>
</feature>
<keyword evidence="11" id="KW-0444">Lipid biosynthesis</keyword>
<dbReference type="UniPathway" id="UPA00058">
    <property type="reaction ID" value="UER00102"/>
</dbReference>
<dbReference type="CDD" id="cd00827">
    <property type="entry name" value="init_cond_enzymes"/>
    <property type="match status" value="1"/>
</dbReference>
<dbReference type="SUPFAM" id="SSF53901">
    <property type="entry name" value="Thiolase-like"/>
    <property type="match status" value="2"/>
</dbReference>
<keyword evidence="4 11" id="KW-0808">Transferase</keyword>
<dbReference type="STRING" id="62324.A0A182RZ09"/>